<keyword evidence="5 9" id="KW-0375">Hydrogen ion transport</keyword>
<dbReference type="Proteomes" id="UP000009168">
    <property type="component" value="Unassembled WGS sequence"/>
</dbReference>
<protein>
    <recommendedName>
        <fullName evidence="9">V-type proton ATPase subunit a</fullName>
    </recommendedName>
</protein>
<dbReference type="OrthoDB" id="10264220at2759"/>
<reference evidence="12" key="1">
    <citation type="journal article" date="2006" name="PLoS Biol.">
        <title>Macronuclear genome sequence of the ciliate Tetrahymena thermophila, a model eukaryote.</title>
        <authorList>
            <person name="Eisen J.A."/>
            <person name="Coyne R.S."/>
            <person name="Wu M."/>
            <person name="Wu D."/>
            <person name="Thiagarajan M."/>
            <person name="Wortman J.R."/>
            <person name="Badger J.H."/>
            <person name="Ren Q."/>
            <person name="Amedeo P."/>
            <person name="Jones K.M."/>
            <person name="Tallon L.J."/>
            <person name="Delcher A.L."/>
            <person name="Salzberg S.L."/>
            <person name="Silva J.C."/>
            <person name="Haas B.J."/>
            <person name="Majoros W.H."/>
            <person name="Farzad M."/>
            <person name="Carlton J.M."/>
            <person name="Smith R.K. Jr."/>
            <person name="Garg J."/>
            <person name="Pearlman R.E."/>
            <person name="Karrer K.M."/>
            <person name="Sun L."/>
            <person name="Manning G."/>
            <person name="Elde N.C."/>
            <person name="Turkewitz A.P."/>
            <person name="Asai D.J."/>
            <person name="Wilkes D.E."/>
            <person name="Wang Y."/>
            <person name="Cai H."/>
            <person name="Collins K."/>
            <person name="Stewart B.A."/>
            <person name="Lee S.R."/>
            <person name="Wilamowska K."/>
            <person name="Weinberg Z."/>
            <person name="Ruzzo W.L."/>
            <person name="Wloga D."/>
            <person name="Gaertig J."/>
            <person name="Frankel J."/>
            <person name="Tsao C.-C."/>
            <person name="Gorovsky M.A."/>
            <person name="Keeling P.J."/>
            <person name="Waller R.F."/>
            <person name="Patron N.J."/>
            <person name="Cherry J.M."/>
            <person name="Stover N.A."/>
            <person name="Krieger C.J."/>
            <person name="del Toro C."/>
            <person name="Ryder H.F."/>
            <person name="Williamson S.C."/>
            <person name="Barbeau R.A."/>
            <person name="Hamilton E.P."/>
            <person name="Orias E."/>
        </authorList>
    </citation>
    <scope>NUCLEOTIDE SEQUENCE [LARGE SCALE GENOMIC DNA]</scope>
    <source>
        <strain evidence="12">SB210</strain>
    </source>
</reference>
<evidence type="ECO:0000313" key="11">
    <source>
        <dbReference type="EMBL" id="EAR98594.1"/>
    </source>
</evidence>
<dbReference type="GO" id="GO:0007035">
    <property type="term" value="P:vacuolar acidification"/>
    <property type="evidence" value="ECO:0007669"/>
    <property type="project" value="TreeGrafter"/>
</dbReference>
<keyword evidence="8 9" id="KW-0472">Membrane</keyword>
<feature type="transmembrane region" description="Helical" evidence="9">
    <location>
        <begin position="600"/>
        <end position="620"/>
    </location>
</feature>
<dbReference type="OMA" id="DMMFGGR"/>
<dbReference type="KEGG" id="tet:TTHERM_00463420"/>
<feature type="coiled-coil region" evidence="10">
    <location>
        <begin position="283"/>
        <end position="310"/>
    </location>
</feature>
<dbReference type="GO" id="GO:0000220">
    <property type="term" value="C:vacuolar proton-transporting V-type ATPase, V0 domain"/>
    <property type="evidence" value="ECO:0007669"/>
    <property type="project" value="InterPro"/>
</dbReference>
<dbReference type="STRING" id="312017.Q23PU1"/>
<proteinExistence type="inferred from homology"/>
<name>Q23PU1_TETTS</name>
<evidence type="ECO:0000256" key="9">
    <source>
        <dbReference type="RuleBase" id="RU361189"/>
    </source>
</evidence>
<feature type="transmembrane region" description="Helical" evidence="9">
    <location>
        <begin position="569"/>
        <end position="588"/>
    </location>
</feature>
<dbReference type="Pfam" id="PF01496">
    <property type="entry name" value="V_ATPase_I"/>
    <property type="match status" value="1"/>
</dbReference>
<dbReference type="InterPro" id="IPR002490">
    <property type="entry name" value="V-ATPase_116kDa_su"/>
</dbReference>
<evidence type="ECO:0000313" key="12">
    <source>
        <dbReference type="Proteomes" id="UP000009168"/>
    </source>
</evidence>
<dbReference type="PANTHER" id="PTHR11629:SF63">
    <property type="entry name" value="V-TYPE PROTON ATPASE SUBUNIT A"/>
    <property type="match status" value="1"/>
</dbReference>
<dbReference type="FunCoup" id="Q23PU1">
    <property type="interactions" value="71"/>
</dbReference>
<feature type="transmembrane region" description="Helical" evidence="9">
    <location>
        <begin position="492"/>
        <end position="509"/>
    </location>
</feature>
<organism evidence="11 12">
    <name type="scientific">Tetrahymena thermophila (strain SB210)</name>
    <dbReference type="NCBI Taxonomy" id="312017"/>
    <lineage>
        <taxon>Eukaryota</taxon>
        <taxon>Sar</taxon>
        <taxon>Alveolata</taxon>
        <taxon>Ciliophora</taxon>
        <taxon>Intramacronucleata</taxon>
        <taxon>Oligohymenophorea</taxon>
        <taxon>Hymenostomatida</taxon>
        <taxon>Tetrahymenina</taxon>
        <taxon>Tetrahymenidae</taxon>
        <taxon>Tetrahymena</taxon>
    </lineage>
</organism>
<dbReference type="PIRSF" id="PIRSF001293">
    <property type="entry name" value="ATP6V0A1"/>
    <property type="match status" value="1"/>
</dbReference>
<keyword evidence="7 9" id="KW-0406">Ion transport</keyword>
<sequence>MLRSEKMSLHCLLMPRESAWEVLNDLGTLDKVHFVDCEEDVPQFNRPFYQQVRRCDESLQKLLWIENEMQKFYNFYNQVIKSNNQVNIDYCGDLASFHEYLKKDVESRRINEQAYFLQIENEINQKHKFLEQLIHNFNSVITYRNQLVEKKHVLTEASRVLNVNQLNQDNQIPNPDRVSLNFLAGVINADDEVRFHKSAFRVSRGNIWKHFKQIDKSMQRDGYKLLNIKGQRDHDTSELTDPYNSVQKTIFILAYASGQNSSLDRKLRRICEGFHADVFNIQYSNISKDLKETEEQIRNQNLTVQLSEKSINEYFDFYQKSIKLQSGDQVVDVCSYIEYVRLFLHKEKTIQHNLNYLVQSSQTFCKGLIWVPEEDEGIVQRRVEQLTQKKSNSVQVAQLYKLSNYTIDPPTKFKSNDFTIPFQEIVNTYGIPRYREINPALFAISTFPYLFGMMFGDIGHGALLFTIGLYLMSCKIDPKRPSAMDGLVQARYLITLMGLFALYNGLIYNDFMSLPLNLFGSCYLLADKNVVLTHKTSKQCVYPFGIDPVWGVAKNKLSVYNSLKMKTSVVFGVFQMLIGIFLKGLNAINNISFVDFFFEFIPQVVFMCCTFGYMVFLIFMKWMTDYSQNTSKAPSILTYMLDLGLSGGGVGHQQELYKGQGVDQPYLLIAALISVPIMLLAKPIIHQMQHNSHQQHQNAEGFVPFQDDIEENRRQADNFIEKGLKLHKNEKPHEFSEEFVHQVIETIEFVLGSISHTASYLRLWALSLAHSQLAEVFFEKTLKGQIESGSTIGILVGFIVFAMITFAVLMCMDVMECFLHTLRLHWVEFQSKFYKADGYLFKPFSVNNVLSVAAVEKRY</sequence>
<evidence type="ECO:0000256" key="4">
    <source>
        <dbReference type="ARBA" id="ARBA00022692"/>
    </source>
</evidence>
<feature type="transmembrane region" description="Helical" evidence="9">
    <location>
        <begin position="666"/>
        <end position="685"/>
    </location>
</feature>
<accession>Q23PU1</accession>
<feature type="transmembrane region" description="Helical" evidence="9">
    <location>
        <begin position="449"/>
        <end position="471"/>
    </location>
</feature>
<dbReference type="GeneID" id="7837598"/>
<comment type="function">
    <text evidence="9">Essential component of the vacuolar proton pump (V-ATPase), a multimeric enzyme that catalyzes the translocation of protons across the membranes. Required for assembly and activity of the V-ATPase.</text>
</comment>
<keyword evidence="4 9" id="KW-0812">Transmembrane</keyword>
<dbReference type="GO" id="GO:0046961">
    <property type="term" value="F:proton-transporting ATPase activity, rotational mechanism"/>
    <property type="evidence" value="ECO:0007669"/>
    <property type="project" value="InterPro"/>
</dbReference>
<keyword evidence="6 9" id="KW-1133">Transmembrane helix</keyword>
<keyword evidence="3 9" id="KW-0813">Transport</keyword>
<dbReference type="EMBL" id="GG662650">
    <property type="protein sequence ID" value="EAR98594.1"/>
    <property type="molecule type" value="Genomic_DNA"/>
</dbReference>
<evidence type="ECO:0000256" key="8">
    <source>
        <dbReference type="ARBA" id="ARBA00023136"/>
    </source>
</evidence>
<evidence type="ECO:0000256" key="3">
    <source>
        <dbReference type="ARBA" id="ARBA00022448"/>
    </source>
</evidence>
<feature type="transmembrane region" description="Helical" evidence="9">
    <location>
        <begin position="792"/>
        <end position="815"/>
    </location>
</feature>
<dbReference type="eggNOG" id="KOG2189">
    <property type="taxonomic scope" value="Eukaryota"/>
</dbReference>
<gene>
    <name evidence="11" type="ORF">TTHERM_00463420</name>
</gene>
<comment type="similarity">
    <text evidence="2 9">Belongs to the V-ATPase 116 kDa subunit family.</text>
</comment>
<evidence type="ECO:0000256" key="7">
    <source>
        <dbReference type="ARBA" id="ARBA00023065"/>
    </source>
</evidence>
<dbReference type="RefSeq" id="XP_001018839.1">
    <property type="nucleotide sequence ID" value="XM_001018839.1"/>
</dbReference>
<keyword evidence="12" id="KW-1185">Reference proteome</keyword>
<dbReference type="GO" id="GO:0051117">
    <property type="term" value="F:ATPase binding"/>
    <property type="evidence" value="ECO:0007669"/>
    <property type="project" value="TreeGrafter"/>
</dbReference>
<comment type="subcellular location">
    <subcellularLocation>
        <location evidence="1">Membrane</location>
        <topology evidence="1">Multi-pass membrane protein</topology>
    </subcellularLocation>
</comment>
<evidence type="ECO:0000256" key="1">
    <source>
        <dbReference type="ARBA" id="ARBA00004141"/>
    </source>
</evidence>
<evidence type="ECO:0000256" key="5">
    <source>
        <dbReference type="ARBA" id="ARBA00022781"/>
    </source>
</evidence>
<dbReference type="PANTHER" id="PTHR11629">
    <property type="entry name" value="VACUOLAR PROTON ATPASES"/>
    <property type="match status" value="1"/>
</dbReference>
<evidence type="ECO:0000256" key="2">
    <source>
        <dbReference type="ARBA" id="ARBA00009904"/>
    </source>
</evidence>
<dbReference type="HOGENOM" id="CLU_005230_0_2_1"/>
<keyword evidence="10" id="KW-0175">Coiled coil</keyword>
<dbReference type="InterPro" id="IPR026028">
    <property type="entry name" value="V-type_ATPase_116kDa_su_euka"/>
</dbReference>
<dbReference type="InParanoid" id="Q23PU1"/>
<evidence type="ECO:0000256" key="6">
    <source>
        <dbReference type="ARBA" id="ARBA00022989"/>
    </source>
</evidence>
<evidence type="ECO:0000256" key="10">
    <source>
        <dbReference type="SAM" id="Coils"/>
    </source>
</evidence>
<dbReference type="AlphaFoldDB" id="Q23PU1"/>